<organism evidence="1">
    <name type="scientific">Rhizophora mucronata</name>
    <name type="common">Asiatic mangrove</name>
    <dbReference type="NCBI Taxonomy" id="61149"/>
    <lineage>
        <taxon>Eukaryota</taxon>
        <taxon>Viridiplantae</taxon>
        <taxon>Streptophyta</taxon>
        <taxon>Embryophyta</taxon>
        <taxon>Tracheophyta</taxon>
        <taxon>Spermatophyta</taxon>
        <taxon>Magnoliopsida</taxon>
        <taxon>eudicotyledons</taxon>
        <taxon>Gunneridae</taxon>
        <taxon>Pentapetalae</taxon>
        <taxon>rosids</taxon>
        <taxon>fabids</taxon>
        <taxon>Malpighiales</taxon>
        <taxon>Rhizophoraceae</taxon>
        <taxon>Rhizophora</taxon>
    </lineage>
</organism>
<evidence type="ECO:0000313" key="1">
    <source>
        <dbReference type="EMBL" id="MBW86815.1"/>
    </source>
</evidence>
<sequence>MVVVDEVGSSRWEELLDHDNLVAGFG</sequence>
<accession>A0A2P2J047</accession>
<name>A0A2P2J047_RHIMU</name>
<protein>
    <submittedName>
        <fullName evidence="1">Uncharacterized protein</fullName>
    </submittedName>
</protein>
<dbReference type="EMBL" id="GGEC01006332">
    <property type="protein sequence ID" value="MBW86815.1"/>
    <property type="molecule type" value="Transcribed_RNA"/>
</dbReference>
<dbReference type="AlphaFoldDB" id="A0A2P2J047"/>
<reference evidence="1" key="1">
    <citation type="submission" date="2018-02" db="EMBL/GenBank/DDBJ databases">
        <title>Rhizophora mucronata_Transcriptome.</title>
        <authorList>
            <person name="Meera S.P."/>
            <person name="Sreeshan A."/>
            <person name="Augustine A."/>
        </authorList>
    </citation>
    <scope>NUCLEOTIDE SEQUENCE</scope>
    <source>
        <tissue evidence="1">Leaf</tissue>
    </source>
</reference>
<proteinExistence type="predicted"/>